<dbReference type="Proteomes" id="UP000317998">
    <property type="component" value="Unassembled WGS sequence"/>
</dbReference>
<proteinExistence type="predicted"/>
<protein>
    <submittedName>
        <fullName evidence="1">Uncharacterized protein</fullName>
    </submittedName>
</protein>
<keyword evidence="2" id="KW-1185">Reference proteome</keyword>
<sequence length="140" mass="15476">MADPLSPELLFRRGLAQFLHDKGHGVYKPVGSYTATERGIYTSGPTLPAADNCIVLTSLPSIADGRADLTHRVQVFGRVKGNNIAAENLEQAIFADLDHTENTPPSFYISWTHRFSLLHFEADSNGCSAFAATYYFRGRR</sequence>
<gene>
    <name evidence="1" type="ORF">FB562_2196</name>
</gene>
<dbReference type="OrthoDB" id="5114168at2"/>
<comment type="caution">
    <text evidence="1">The sequence shown here is derived from an EMBL/GenBank/DDBJ whole genome shotgun (WGS) entry which is preliminary data.</text>
</comment>
<accession>A0A542YF24</accession>
<name>A0A542YF24_9MICO</name>
<organism evidence="1 2">
    <name type="scientific">Homoserinimonas aerilata</name>
    <dbReference type="NCBI Taxonomy" id="1162970"/>
    <lineage>
        <taxon>Bacteria</taxon>
        <taxon>Bacillati</taxon>
        <taxon>Actinomycetota</taxon>
        <taxon>Actinomycetes</taxon>
        <taxon>Micrococcales</taxon>
        <taxon>Microbacteriaceae</taxon>
        <taxon>Homoserinimonas</taxon>
    </lineage>
</organism>
<dbReference type="EMBL" id="VFOM01000002">
    <property type="protein sequence ID" value="TQL46672.1"/>
    <property type="molecule type" value="Genomic_DNA"/>
</dbReference>
<reference evidence="1 2" key="1">
    <citation type="submission" date="2019-06" db="EMBL/GenBank/DDBJ databases">
        <title>Sequencing the genomes of 1000 actinobacteria strains.</title>
        <authorList>
            <person name="Klenk H.-P."/>
        </authorList>
    </citation>
    <scope>NUCLEOTIDE SEQUENCE [LARGE SCALE GENOMIC DNA]</scope>
    <source>
        <strain evidence="1 2">DSM 26477</strain>
    </source>
</reference>
<evidence type="ECO:0000313" key="1">
    <source>
        <dbReference type="EMBL" id="TQL46672.1"/>
    </source>
</evidence>
<dbReference type="RefSeq" id="WP_141881322.1">
    <property type="nucleotide sequence ID" value="NZ_VFOM01000002.1"/>
</dbReference>
<dbReference type="AlphaFoldDB" id="A0A542YF24"/>
<evidence type="ECO:0000313" key="2">
    <source>
        <dbReference type="Proteomes" id="UP000317998"/>
    </source>
</evidence>